<keyword evidence="6 13" id="KW-1133">Transmembrane helix</keyword>
<evidence type="ECO:0000256" key="11">
    <source>
        <dbReference type="PROSITE-ProRule" id="PRU00124"/>
    </source>
</evidence>
<evidence type="ECO:0000256" key="5">
    <source>
        <dbReference type="ARBA" id="ARBA00022737"/>
    </source>
</evidence>
<comment type="caution">
    <text evidence="11">Lacks conserved residue(s) required for the propagation of feature annotation.</text>
</comment>
<accession>A0A6I8NXK8</accession>
<evidence type="ECO:0000256" key="8">
    <source>
        <dbReference type="ARBA" id="ARBA00023157"/>
    </source>
</evidence>
<name>A0A6I8NXK8_ORNAN</name>
<keyword evidence="10" id="KW-0325">Glycoprotein</keyword>
<evidence type="ECO:0000256" key="12">
    <source>
        <dbReference type="SAM" id="MobiDB-lite"/>
    </source>
</evidence>
<evidence type="ECO:0000313" key="14">
    <source>
        <dbReference type="Ensembl" id="ENSOANP00000045631.1"/>
    </source>
</evidence>
<keyword evidence="3 13" id="KW-0812">Transmembrane</keyword>
<evidence type="ECO:0000256" key="13">
    <source>
        <dbReference type="SAM" id="Phobius"/>
    </source>
</evidence>
<dbReference type="Proteomes" id="UP000002279">
    <property type="component" value="Chromosome X1"/>
</dbReference>
<comment type="similarity">
    <text evidence="2">Belongs to the LDLR family.</text>
</comment>
<dbReference type="PRINTS" id="PR00261">
    <property type="entry name" value="LDLRECEPTOR"/>
</dbReference>
<keyword evidence="5" id="KW-0677">Repeat</keyword>
<dbReference type="PROSITE" id="PS01209">
    <property type="entry name" value="LDLRA_1"/>
    <property type="match status" value="2"/>
</dbReference>
<keyword evidence="15" id="KW-1185">Reference proteome</keyword>
<feature type="region of interest" description="Disordered" evidence="12">
    <location>
        <begin position="29"/>
        <end position="48"/>
    </location>
</feature>
<dbReference type="FunFam" id="4.10.400.10:FF:000113">
    <property type="entry name" value="Low-density lipoprotein receptor-related protein 8"/>
    <property type="match status" value="1"/>
</dbReference>
<evidence type="ECO:0000256" key="4">
    <source>
        <dbReference type="ARBA" id="ARBA00022729"/>
    </source>
</evidence>
<feature type="disulfide bond" evidence="11">
    <location>
        <begin position="192"/>
        <end position="207"/>
    </location>
</feature>
<dbReference type="InParanoid" id="A0A6I8NXK8"/>
<dbReference type="InterPro" id="IPR023415">
    <property type="entry name" value="LDLR_class-A_CS"/>
</dbReference>
<dbReference type="InterPro" id="IPR051221">
    <property type="entry name" value="LDLR-related"/>
</dbReference>
<dbReference type="SUPFAM" id="SSF57424">
    <property type="entry name" value="LDL receptor-like module"/>
    <property type="match status" value="3"/>
</dbReference>
<evidence type="ECO:0000256" key="10">
    <source>
        <dbReference type="ARBA" id="ARBA00023180"/>
    </source>
</evidence>
<keyword evidence="4" id="KW-0732">Signal</keyword>
<dbReference type="CDD" id="cd00112">
    <property type="entry name" value="LDLa"/>
    <property type="match status" value="3"/>
</dbReference>
<reference evidence="14" key="2">
    <citation type="submission" date="2025-08" db="UniProtKB">
        <authorList>
            <consortium name="Ensembl"/>
        </authorList>
    </citation>
    <scope>IDENTIFICATION</scope>
    <source>
        <strain evidence="14">Glennie</strain>
    </source>
</reference>
<dbReference type="Bgee" id="ENSOANG00000044705">
    <property type="expression patterns" value="Expressed in fibroblast and 7 other cell types or tissues"/>
</dbReference>
<dbReference type="GeneTree" id="ENSGT00940000164512"/>
<evidence type="ECO:0000313" key="15">
    <source>
        <dbReference type="Proteomes" id="UP000002279"/>
    </source>
</evidence>
<proteinExistence type="inferred from homology"/>
<dbReference type="Gene3D" id="4.10.400.10">
    <property type="entry name" value="Low-density Lipoprotein Receptor"/>
    <property type="match status" value="3"/>
</dbReference>
<feature type="disulfide bond" evidence="11">
    <location>
        <begin position="173"/>
        <end position="185"/>
    </location>
</feature>
<dbReference type="GO" id="GO:0016020">
    <property type="term" value="C:membrane"/>
    <property type="evidence" value="ECO:0007669"/>
    <property type="project" value="UniProtKB-SubCell"/>
</dbReference>
<keyword evidence="8 11" id="KW-1015">Disulfide bond</keyword>
<dbReference type="PROSITE" id="PS50068">
    <property type="entry name" value="LDLRA_2"/>
    <property type="match status" value="3"/>
</dbReference>
<dbReference type="PANTHER" id="PTHR22722">
    <property type="entry name" value="LOW-DENSITY LIPOPROTEIN RECEPTOR-RELATED PROTEIN 2-RELATED"/>
    <property type="match status" value="1"/>
</dbReference>
<evidence type="ECO:0000256" key="2">
    <source>
        <dbReference type="ARBA" id="ARBA00009939"/>
    </source>
</evidence>
<feature type="disulfide bond" evidence="11">
    <location>
        <begin position="72"/>
        <end position="84"/>
    </location>
</feature>
<evidence type="ECO:0008006" key="16">
    <source>
        <dbReference type="Google" id="ProtNLM"/>
    </source>
</evidence>
<dbReference type="InterPro" id="IPR002172">
    <property type="entry name" value="LDrepeatLR_classA_rpt"/>
</dbReference>
<organism evidence="14 15">
    <name type="scientific">Ornithorhynchus anatinus</name>
    <name type="common">Duckbill platypus</name>
    <dbReference type="NCBI Taxonomy" id="9258"/>
    <lineage>
        <taxon>Eukaryota</taxon>
        <taxon>Metazoa</taxon>
        <taxon>Chordata</taxon>
        <taxon>Craniata</taxon>
        <taxon>Vertebrata</taxon>
        <taxon>Euteleostomi</taxon>
        <taxon>Mammalia</taxon>
        <taxon>Monotremata</taxon>
        <taxon>Ornithorhynchidae</taxon>
        <taxon>Ornithorhynchus</taxon>
    </lineage>
</organism>
<feature type="disulfide bond" evidence="11">
    <location>
        <begin position="132"/>
        <end position="150"/>
    </location>
</feature>
<dbReference type="AlphaFoldDB" id="A0A6I8NXK8"/>
<evidence type="ECO:0000256" key="6">
    <source>
        <dbReference type="ARBA" id="ARBA00022989"/>
    </source>
</evidence>
<keyword evidence="9" id="KW-0675">Receptor</keyword>
<feature type="disulfide bond" evidence="11">
    <location>
        <begin position="79"/>
        <end position="97"/>
    </location>
</feature>
<dbReference type="SMART" id="SM00192">
    <property type="entry name" value="LDLa"/>
    <property type="match status" value="3"/>
</dbReference>
<dbReference type="FunFam" id="4.10.400.10:FF:000034">
    <property type="entry name" value="Low-density lipoprotein receptor-related protein 2"/>
    <property type="match status" value="1"/>
</dbReference>
<dbReference type="Ensembl" id="ENSOANT00000065712.1">
    <property type="protein sequence ID" value="ENSOANP00000045631.1"/>
    <property type="gene ID" value="ENSOANG00000044705.1"/>
</dbReference>
<evidence type="ECO:0000256" key="3">
    <source>
        <dbReference type="ARBA" id="ARBA00022692"/>
    </source>
</evidence>
<dbReference type="Pfam" id="PF00057">
    <property type="entry name" value="Ldl_recept_a"/>
    <property type="match status" value="2"/>
</dbReference>
<dbReference type="PANTHER" id="PTHR22722:SF14">
    <property type="entry name" value="MEGALIN, ISOFORM A"/>
    <property type="match status" value="1"/>
</dbReference>
<evidence type="ECO:0000256" key="9">
    <source>
        <dbReference type="ARBA" id="ARBA00023170"/>
    </source>
</evidence>
<reference evidence="14" key="3">
    <citation type="submission" date="2025-09" db="UniProtKB">
        <authorList>
            <consortium name="Ensembl"/>
        </authorList>
    </citation>
    <scope>IDENTIFICATION</scope>
    <source>
        <strain evidence="14">Glennie</strain>
    </source>
</reference>
<protein>
    <recommendedName>
        <fullName evidence="16">CD320 molecule</fullName>
    </recommendedName>
</protein>
<dbReference type="InterPro" id="IPR036055">
    <property type="entry name" value="LDL_receptor-like_sf"/>
</dbReference>
<comment type="subcellular location">
    <subcellularLocation>
        <location evidence="1">Membrane</location>
        <topology evidence="1">Single-pass membrane protein</topology>
    </subcellularLocation>
</comment>
<evidence type="ECO:0000256" key="1">
    <source>
        <dbReference type="ARBA" id="ARBA00004167"/>
    </source>
</evidence>
<feature type="disulfide bond" evidence="11">
    <location>
        <begin position="180"/>
        <end position="198"/>
    </location>
</feature>
<evidence type="ECO:0000256" key="7">
    <source>
        <dbReference type="ARBA" id="ARBA00023136"/>
    </source>
</evidence>
<feature type="transmembrane region" description="Helical" evidence="13">
    <location>
        <begin position="242"/>
        <end position="264"/>
    </location>
</feature>
<keyword evidence="7 13" id="KW-0472">Membrane</keyword>
<feature type="disulfide bond" evidence="11">
    <location>
        <begin position="91"/>
        <end position="106"/>
    </location>
</feature>
<sequence length="290" mass="31181">MHTHTHTHTHRESHFCGVALTGLGPEVAKGGGAKIQTTSGGDSDRQTVGFPKVLSLSLSLGTAGPPSSPGACSPTEYRCSTGVCIPLEWRCDGDTDCRDGADEVQCWSQPCRRGELRCYQPACRNGSTEPSCLAPVCLAKERFCDGVPDCPDGADEHGELCQRHPTHPPPQKCLEQDFQCAQGMCIPDAWRCDGHPDCDDEKDEEDCGEALDISAPTDASLVSIPATHLEGGSQIPPEKRGLYGVIAAAAVLSTVLVATFFHAWCRMRTPENFFIQSLLRAIKGSLTWSQ</sequence>
<reference evidence="14 15" key="1">
    <citation type="journal article" date="2008" name="Nature">
        <title>Genome analysis of the platypus reveals unique signatures of evolution.</title>
        <authorList>
            <person name="Warren W.C."/>
            <person name="Hillier L.W."/>
            <person name="Marshall Graves J.A."/>
            <person name="Birney E."/>
            <person name="Ponting C.P."/>
            <person name="Grutzner F."/>
            <person name="Belov K."/>
            <person name="Miller W."/>
            <person name="Clarke L."/>
            <person name="Chinwalla A.T."/>
            <person name="Yang S.P."/>
            <person name="Heger A."/>
            <person name="Locke D.P."/>
            <person name="Miethke P."/>
            <person name="Waters P.D."/>
            <person name="Veyrunes F."/>
            <person name="Fulton L."/>
            <person name="Fulton B."/>
            <person name="Graves T."/>
            <person name="Wallis J."/>
            <person name="Puente X.S."/>
            <person name="Lopez-Otin C."/>
            <person name="Ordonez G.R."/>
            <person name="Eichler E.E."/>
            <person name="Chen L."/>
            <person name="Cheng Z."/>
            <person name="Deakin J.E."/>
            <person name="Alsop A."/>
            <person name="Thompson K."/>
            <person name="Kirby P."/>
            <person name="Papenfuss A.T."/>
            <person name="Wakefield M.J."/>
            <person name="Olender T."/>
            <person name="Lancet D."/>
            <person name="Huttley G.A."/>
            <person name="Smit A.F."/>
            <person name="Pask A."/>
            <person name="Temple-Smith P."/>
            <person name="Batzer M.A."/>
            <person name="Walker J.A."/>
            <person name="Konkel M.K."/>
            <person name="Harris R.S."/>
            <person name="Whittington C.M."/>
            <person name="Wong E.S."/>
            <person name="Gemmell N.J."/>
            <person name="Buschiazzo E."/>
            <person name="Vargas Jentzsch I.M."/>
            <person name="Merkel A."/>
            <person name="Schmitz J."/>
            <person name="Zemann A."/>
            <person name="Churakov G."/>
            <person name="Kriegs J.O."/>
            <person name="Brosius J."/>
            <person name="Murchison E.P."/>
            <person name="Sachidanandam R."/>
            <person name="Smith C."/>
            <person name="Hannon G.J."/>
            <person name="Tsend-Ayush E."/>
            <person name="McMillan D."/>
            <person name="Attenborough R."/>
            <person name="Rens W."/>
            <person name="Ferguson-Smith M."/>
            <person name="Lefevre C.M."/>
            <person name="Sharp J.A."/>
            <person name="Nicholas K.R."/>
            <person name="Ray D.A."/>
            <person name="Kube M."/>
            <person name="Reinhardt R."/>
            <person name="Pringle T.H."/>
            <person name="Taylor J."/>
            <person name="Jones R.C."/>
            <person name="Nixon B."/>
            <person name="Dacheux J.L."/>
            <person name="Niwa H."/>
            <person name="Sekita Y."/>
            <person name="Huang X."/>
            <person name="Stark A."/>
            <person name="Kheradpour P."/>
            <person name="Kellis M."/>
            <person name="Flicek P."/>
            <person name="Chen Y."/>
            <person name="Webber C."/>
            <person name="Hardison R."/>
            <person name="Nelson J."/>
            <person name="Hallsworth-Pepin K."/>
            <person name="Delehaunty K."/>
            <person name="Markovic C."/>
            <person name="Minx P."/>
            <person name="Feng Y."/>
            <person name="Kremitzki C."/>
            <person name="Mitreva M."/>
            <person name="Glasscock J."/>
            <person name="Wylie T."/>
            <person name="Wohldmann P."/>
            <person name="Thiru P."/>
            <person name="Nhan M.N."/>
            <person name="Pohl C.S."/>
            <person name="Smith S.M."/>
            <person name="Hou S."/>
            <person name="Nefedov M."/>
            <person name="de Jong P.J."/>
            <person name="Renfree M.B."/>
            <person name="Mardis E.R."/>
            <person name="Wilson R.K."/>
        </authorList>
    </citation>
    <scope>NUCLEOTIDE SEQUENCE [LARGE SCALE GENOMIC DNA]</scope>
    <source>
        <strain evidence="14 15">Glennie</strain>
    </source>
</reference>